<protein>
    <submittedName>
        <fullName evidence="3">Oxidoreductase C terminal-domain-containing protein</fullName>
    </submittedName>
</protein>
<evidence type="ECO:0000313" key="3">
    <source>
        <dbReference type="EMBL" id="KAK1921310.1"/>
    </source>
</evidence>
<dbReference type="GO" id="GO:0000166">
    <property type="term" value="F:nucleotide binding"/>
    <property type="evidence" value="ECO:0007669"/>
    <property type="project" value="InterPro"/>
</dbReference>
<feature type="domain" description="Oxidoreductase putative C-terminal" evidence="2">
    <location>
        <begin position="180"/>
        <end position="321"/>
    </location>
</feature>
<dbReference type="InterPro" id="IPR036291">
    <property type="entry name" value="NAD(P)-bd_dom_sf"/>
</dbReference>
<dbReference type="InterPro" id="IPR052515">
    <property type="entry name" value="Gfo/Idh/MocA_Oxidoreductase"/>
</dbReference>
<dbReference type="Pfam" id="PF01408">
    <property type="entry name" value="GFO_IDH_MocA"/>
    <property type="match status" value="1"/>
</dbReference>
<sequence>MTVQTPAPYAISQAAESAPAPGPEVTVLIIGAGNINFGSDEGPWNHSQRLERKLGSRLKVVGLVDPLVDRAEAVLAGKRKTPAAKAYEKTIVYPSVQAATTLLAPTPPQLVLLGCPPAFRGTTDPSRGFNTEKIITDAFPSCALFVEKPVGTGSVEQAKQVADMLESRPSNLVSVGYMLRYSAAVQRMKQIIKDNNLVVMMTSARYVMAYEASRKLAWWNKSVDCGPIVEQATHFVDLSRYFGGEVELDSVLAHSIEWYETPGQLSRMQIDEGLIPEEDRIPRFTSATWKYENGAIGHLEHGVALQGQVFSTELAVFADGYQMKLIDPYNNPTLHVRRPGSDVEEIHTFEGDDAFFVELSTFVDIATTGSSSLPVLSSFADAVKTYEATWAIRWASERTRRPRK</sequence>
<dbReference type="InterPro" id="IPR013944">
    <property type="entry name" value="OxRdtase_put_C"/>
</dbReference>
<dbReference type="AlphaFoldDB" id="A0AAD9FJ89"/>
<gene>
    <name evidence="3" type="ORF">DB88DRAFT_500316</name>
</gene>
<dbReference type="Proteomes" id="UP001182556">
    <property type="component" value="Unassembled WGS sequence"/>
</dbReference>
<dbReference type="EMBL" id="JAODAN010000011">
    <property type="protein sequence ID" value="KAK1921310.1"/>
    <property type="molecule type" value="Genomic_DNA"/>
</dbReference>
<evidence type="ECO:0000259" key="1">
    <source>
        <dbReference type="Pfam" id="PF01408"/>
    </source>
</evidence>
<reference evidence="3" key="1">
    <citation type="submission" date="2023-02" db="EMBL/GenBank/DDBJ databases">
        <title>Identification and recombinant expression of a fungal hydrolase from Papiliotrema laurentii that hydrolyzes apple cutin and clears colloidal polyester polyurethane.</title>
        <authorList>
            <consortium name="DOE Joint Genome Institute"/>
            <person name="Roman V.A."/>
            <person name="Bojanowski C."/>
            <person name="Crable B.R."/>
            <person name="Wagner D.N."/>
            <person name="Hung C.S."/>
            <person name="Nadeau L.J."/>
            <person name="Schratz L."/>
            <person name="Haridas S."/>
            <person name="Pangilinan J."/>
            <person name="Lipzen A."/>
            <person name="Na H."/>
            <person name="Yan M."/>
            <person name="Ng V."/>
            <person name="Grigoriev I.V."/>
            <person name="Spatafora J.W."/>
            <person name="Barlow D."/>
            <person name="Biffinger J."/>
            <person name="Kelley-Loughnane N."/>
            <person name="Varaljay V.A."/>
            <person name="Crookes-Goodson W.J."/>
        </authorList>
    </citation>
    <scope>NUCLEOTIDE SEQUENCE</scope>
    <source>
        <strain evidence="3">5307AH</strain>
    </source>
</reference>
<feature type="domain" description="Gfo/Idh/MocA-like oxidoreductase N-terminal" evidence="1">
    <location>
        <begin position="26"/>
        <end position="177"/>
    </location>
</feature>
<name>A0AAD9FJ89_PAPLA</name>
<dbReference type="Gene3D" id="3.40.50.720">
    <property type="entry name" value="NAD(P)-binding Rossmann-like Domain"/>
    <property type="match status" value="1"/>
</dbReference>
<dbReference type="PANTHER" id="PTHR43249:SF1">
    <property type="entry name" value="D-GLUCOSIDE 3-DEHYDROGENASE"/>
    <property type="match status" value="1"/>
</dbReference>
<dbReference type="PANTHER" id="PTHR43249">
    <property type="entry name" value="UDP-N-ACETYL-2-AMINO-2-DEOXY-D-GLUCURONATE OXIDASE"/>
    <property type="match status" value="1"/>
</dbReference>
<accession>A0AAD9FJ89</accession>
<proteinExistence type="predicted"/>
<dbReference type="InterPro" id="IPR000683">
    <property type="entry name" value="Gfo/Idh/MocA-like_OxRdtase_N"/>
</dbReference>
<dbReference type="SUPFAM" id="SSF55347">
    <property type="entry name" value="Glyceraldehyde-3-phosphate dehydrogenase-like, C-terminal domain"/>
    <property type="match status" value="1"/>
</dbReference>
<organism evidence="3 4">
    <name type="scientific">Papiliotrema laurentii</name>
    <name type="common">Cryptococcus laurentii</name>
    <dbReference type="NCBI Taxonomy" id="5418"/>
    <lineage>
        <taxon>Eukaryota</taxon>
        <taxon>Fungi</taxon>
        <taxon>Dikarya</taxon>
        <taxon>Basidiomycota</taxon>
        <taxon>Agaricomycotina</taxon>
        <taxon>Tremellomycetes</taxon>
        <taxon>Tremellales</taxon>
        <taxon>Rhynchogastremaceae</taxon>
        <taxon>Papiliotrema</taxon>
    </lineage>
</organism>
<dbReference type="SUPFAM" id="SSF51735">
    <property type="entry name" value="NAD(P)-binding Rossmann-fold domains"/>
    <property type="match status" value="1"/>
</dbReference>
<evidence type="ECO:0000259" key="2">
    <source>
        <dbReference type="Pfam" id="PF08635"/>
    </source>
</evidence>
<keyword evidence="4" id="KW-1185">Reference proteome</keyword>
<dbReference type="Pfam" id="PF08635">
    <property type="entry name" value="ox_reductase_C"/>
    <property type="match status" value="1"/>
</dbReference>
<dbReference type="Gene3D" id="3.30.360.10">
    <property type="entry name" value="Dihydrodipicolinate Reductase, domain 2"/>
    <property type="match status" value="1"/>
</dbReference>
<evidence type="ECO:0000313" key="4">
    <source>
        <dbReference type="Proteomes" id="UP001182556"/>
    </source>
</evidence>
<comment type="caution">
    <text evidence="3">The sequence shown here is derived from an EMBL/GenBank/DDBJ whole genome shotgun (WGS) entry which is preliminary data.</text>
</comment>